<organism evidence="8 9">
    <name type="scientific">Stephania japonica</name>
    <dbReference type="NCBI Taxonomy" id="461633"/>
    <lineage>
        <taxon>Eukaryota</taxon>
        <taxon>Viridiplantae</taxon>
        <taxon>Streptophyta</taxon>
        <taxon>Embryophyta</taxon>
        <taxon>Tracheophyta</taxon>
        <taxon>Spermatophyta</taxon>
        <taxon>Magnoliopsida</taxon>
        <taxon>Ranunculales</taxon>
        <taxon>Menispermaceae</taxon>
        <taxon>Menispermoideae</taxon>
        <taxon>Cissampelideae</taxon>
        <taxon>Stephania</taxon>
    </lineage>
</organism>
<keyword evidence="4" id="KW-0328">Glycosyltransferase</keyword>
<dbReference type="GO" id="GO:0016020">
    <property type="term" value="C:membrane"/>
    <property type="evidence" value="ECO:0007669"/>
    <property type="project" value="GOC"/>
</dbReference>
<evidence type="ECO:0000256" key="1">
    <source>
        <dbReference type="ARBA" id="ARBA00012687"/>
    </source>
</evidence>
<keyword evidence="9" id="KW-1185">Reference proteome</keyword>
<evidence type="ECO:0000256" key="5">
    <source>
        <dbReference type="ARBA" id="ARBA00022679"/>
    </source>
</evidence>
<dbReference type="GO" id="GO:0008915">
    <property type="term" value="F:lipid-A-disaccharide synthase activity"/>
    <property type="evidence" value="ECO:0007669"/>
    <property type="project" value="UniProtKB-EC"/>
</dbReference>
<protein>
    <recommendedName>
        <fullName evidence="1">lipid-A-disaccharide synthase</fullName>
        <ecNumber evidence="1">2.4.1.182</ecNumber>
    </recommendedName>
</protein>
<sequence>MMLRRIGEVMMGRSRNAFSVLLCKGWCSMHSRPSVVEMAAKEGELRVFMVAGEISGDAIASRLMSSLKTLSPLPLRFSGVGGSLMSKEGLKSLFPMEDIAVMGIWELLPHLYKIKTKLKMSIEAALLFQPHVVVTVDAKGFSFRFLRHLRARCKQRGLASALHFHYVAPSFWAWKGGEARLKGLKGFVDHLFCILPFEEEVCRLNGLVATFVGHPIVEDALDLNSPLEVNLGNSCISSELMVQADNEEFRRKYEPSSGGTIITVLPGSRLQEVSRMLPIFSKAVELLKDNVPDLVTFIPVAPNKDVENFVCRATQTWPVSNILVPGASSHQKYSAFRASKAALCTSGTTALELQLARLPCVVAYRAHFLTELFILYKAKIPCISLPNIILNSTVIPEVLFNACTPKNLAKSLLEVIRMQDVRQKQMDAAAKVLQLLSPSERTAGLLGPQESRLGNYTPSMIAASTILHYMKRNQ</sequence>
<proteinExistence type="predicted"/>
<evidence type="ECO:0000256" key="6">
    <source>
        <dbReference type="ARBA" id="ARBA00023098"/>
    </source>
</evidence>
<reference evidence="8 9" key="1">
    <citation type="submission" date="2024-01" db="EMBL/GenBank/DDBJ databases">
        <title>Genome assemblies of Stephania.</title>
        <authorList>
            <person name="Yang L."/>
        </authorList>
    </citation>
    <scope>NUCLEOTIDE SEQUENCE [LARGE SCALE GENOMIC DNA]</scope>
    <source>
        <strain evidence="8">QJT</strain>
        <tissue evidence="8">Leaf</tissue>
    </source>
</reference>
<evidence type="ECO:0000256" key="3">
    <source>
        <dbReference type="ARBA" id="ARBA00022556"/>
    </source>
</evidence>
<evidence type="ECO:0000256" key="2">
    <source>
        <dbReference type="ARBA" id="ARBA00022516"/>
    </source>
</evidence>
<accession>A0AAP0KQ01</accession>
<dbReference type="PANTHER" id="PTHR30372:SF4">
    <property type="entry name" value="LIPID-A-DISACCHARIDE SYNTHASE, MITOCHONDRIAL-RELATED"/>
    <property type="match status" value="1"/>
</dbReference>
<keyword evidence="6" id="KW-0443">Lipid metabolism</keyword>
<name>A0AAP0KQ01_9MAGN</name>
<dbReference type="EMBL" id="JBBNAE010000001">
    <property type="protein sequence ID" value="KAK9155477.1"/>
    <property type="molecule type" value="Genomic_DNA"/>
</dbReference>
<evidence type="ECO:0000313" key="8">
    <source>
        <dbReference type="EMBL" id="KAK9155477.1"/>
    </source>
</evidence>
<evidence type="ECO:0000256" key="4">
    <source>
        <dbReference type="ARBA" id="ARBA00022676"/>
    </source>
</evidence>
<dbReference type="GO" id="GO:0009245">
    <property type="term" value="P:lipid A biosynthetic process"/>
    <property type="evidence" value="ECO:0007669"/>
    <property type="project" value="UniProtKB-KW"/>
</dbReference>
<gene>
    <name evidence="8" type="ORF">Sjap_002957</name>
</gene>
<dbReference type="InterPro" id="IPR003835">
    <property type="entry name" value="Glyco_trans_19"/>
</dbReference>
<keyword evidence="2" id="KW-0444">Lipid biosynthesis</keyword>
<dbReference type="GO" id="GO:0005543">
    <property type="term" value="F:phospholipid binding"/>
    <property type="evidence" value="ECO:0007669"/>
    <property type="project" value="TreeGrafter"/>
</dbReference>
<evidence type="ECO:0000313" key="9">
    <source>
        <dbReference type="Proteomes" id="UP001417504"/>
    </source>
</evidence>
<evidence type="ECO:0000256" key="7">
    <source>
        <dbReference type="ARBA" id="ARBA00048975"/>
    </source>
</evidence>
<dbReference type="AlphaFoldDB" id="A0AAP0KQ01"/>
<dbReference type="EC" id="2.4.1.182" evidence="1"/>
<keyword evidence="5" id="KW-0808">Transferase</keyword>
<keyword evidence="3" id="KW-0441">Lipid A biosynthesis</keyword>
<dbReference type="SUPFAM" id="SSF53756">
    <property type="entry name" value="UDP-Glycosyltransferase/glycogen phosphorylase"/>
    <property type="match status" value="1"/>
</dbReference>
<comment type="caution">
    <text evidence="8">The sequence shown here is derived from an EMBL/GenBank/DDBJ whole genome shotgun (WGS) entry which is preliminary data.</text>
</comment>
<comment type="catalytic activity">
    <reaction evidence="7">
        <text>a lipid X + a UDP-2-N,3-O-bis[(3R)-3-hydroxyacyl]-alpha-D-glucosamine = a lipid A disaccharide + UDP + H(+)</text>
        <dbReference type="Rhea" id="RHEA:67828"/>
        <dbReference type="ChEBI" id="CHEBI:15378"/>
        <dbReference type="ChEBI" id="CHEBI:58223"/>
        <dbReference type="ChEBI" id="CHEBI:137748"/>
        <dbReference type="ChEBI" id="CHEBI:176338"/>
        <dbReference type="ChEBI" id="CHEBI:176343"/>
        <dbReference type="EC" id="2.4.1.182"/>
    </reaction>
</comment>
<dbReference type="Proteomes" id="UP001417504">
    <property type="component" value="Unassembled WGS sequence"/>
</dbReference>
<dbReference type="Pfam" id="PF02684">
    <property type="entry name" value="LpxB"/>
    <property type="match status" value="1"/>
</dbReference>
<dbReference type="PANTHER" id="PTHR30372">
    <property type="entry name" value="LIPID-A-DISACCHARIDE SYNTHASE"/>
    <property type="match status" value="1"/>
</dbReference>